<feature type="transmembrane region" description="Helical" evidence="1">
    <location>
        <begin position="337"/>
        <end position="357"/>
    </location>
</feature>
<feature type="transmembrane region" description="Helical" evidence="1">
    <location>
        <begin position="433"/>
        <end position="452"/>
    </location>
</feature>
<dbReference type="AlphaFoldDB" id="A0A094YFP3"/>
<evidence type="ECO:0000313" key="2">
    <source>
        <dbReference type="EMBL" id="KGB20835.1"/>
    </source>
</evidence>
<dbReference type="InterPro" id="IPR005625">
    <property type="entry name" value="PepSY-ass_TM"/>
</dbReference>
<feature type="transmembrane region" description="Helical" evidence="1">
    <location>
        <begin position="410"/>
        <end position="426"/>
    </location>
</feature>
<dbReference type="STRING" id="104102.AtDm6_3438"/>
<dbReference type="PANTHER" id="PTHR34219:SF4">
    <property type="entry name" value="PEPSY DOMAIN-CONTAINING PROTEIN"/>
    <property type="match status" value="1"/>
</dbReference>
<organism evidence="2 3">
    <name type="scientific">Acetobacter tropicalis</name>
    <dbReference type="NCBI Taxonomy" id="104102"/>
    <lineage>
        <taxon>Bacteria</taxon>
        <taxon>Pseudomonadati</taxon>
        <taxon>Pseudomonadota</taxon>
        <taxon>Alphaproteobacteria</taxon>
        <taxon>Acetobacterales</taxon>
        <taxon>Acetobacteraceae</taxon>
        <taxon>Acetobacter</taxon>
    </lineage>
</organism>
<sequence length="488" mass="53820">MKPTFRACMAWLHTWSGLVMGWLLLVITLAGTLSVFRPEISTWMRPELKAHMAVSPDAATQAAIQWLSTHAAHAPTWYLEAANSRAPYVQALWEDGQTYQDHALDPQTGSPSLLRETRGGEFFYRFHFELQLPYPWGRLMAGIAAMALVLILLTGIVAHKRIFLDFFTFRPNKGQRSWLDAHNLLGVVALPFHLMIAFTGALTLASMFMPWGLTTLYHQDFAALEHDFNPADMDRPASGKAGTLAPIGPVLADIKQRFAPNDLIRLTISNPSDASSIIMAVAGQNASGVGVETHTLSYDGTTGKLLAEHIEKRPIMGFYRFLYGLHVAHFAPAFTRWLYFLSGLGLAGVIATGLHLWTRKRCHRERGLGFLLVERLNVGMITGTPTAFAAFFLANRLLPPFMANRAQIEIQTVFGVWAILLLYAAVSPPSVAWRDLMSVAALACLGVTFFNGLPLTSLQLGVGVTAFSLACLFFYTARRMGRSAIGQP</sequence>
<name>A0A094YFP3_9PROT</name>
<proteinExistence type="predicted"/>
<feature type="transmembrane region" description="Helical" evidence="1">
    <location>
        <begin position="378"/>
        <end position="398"/>
    </location>
</feature>
<gene>
    <name evidence="2" type="ORF">AtDm6_3438</name>
</gene>
<dbReference type="RefSeq" id="WP_187668672.1">
    <property type="nucleotide sequence ID" value="NZ_JACAOJ010000055.1"/>
</dbReference>
<evidence type="ECO:0000313" key="3">
    <source>
        <dbReference type="Proteomes" id="UP000029448"/>
    </source>
</evidence>
<dbReference type="GeneID" id="89476933"/>
<evidence type="ECO:0000256" key="1">
    <source>
        <dbReference type="SAM" id="Phobius"/>
    </source>
</evidence>
<dbReference type="Pfam" id="PF03929">
    <property type="entry name" value="PepSY_TM"/>
    <property type="match status" value="1"/>
</dbReference>
<dbReference type="PATRIC" id="fig|104102.7.peg.3391"/>
<keyword evidence="1" id="KW-0472">Membrane</keyword>
<reference evidence="2 3" key="1">
    <citation type="submission" date="2014-06" db="EMBL/GenBank/DDBJ databases">
        <title>Functional and comparative genomic analyses of the Drosophila gut microbiota identify candidate symbiosis factors.</title>
        <authorList>
            <person name="Newell P.D."/>
            <person name="Chaston J.M."/>
            <person name="Douglas A.E."/>
        </authorList>
    </citation>
    <scope>NUCLEOTIDE SEQUENCE [LARGE SCALE GENOMIC DNA]</scope>
    <source>
        <strain evidence="2 3">DmCS_006</strain>
    </source>
</reference>
<dbReference type="PANTHER" id="PTHR34219">
    <property type="entry name" value="IRON-REGULATED INNER MEMBRANE PROTEIN-RELATED"/>
    <property type="match status" value="1"/>
</dbReference>
<feature type="transmembrane region" description="Helical" evidence="1">
    <location>
        <begin position="139"/>
        <end position="163"/>
    </location>
</feature>
<dbReference type="Proteomes" id="UP000029448">
    <property type="component" value="Unassembled WGS sequence"/>
</dbReference>
<feature type="transmembrane region" description="Helical" evidence="1">
    <location>
        <begin position="184"/>
        <end position="209"/>
    </location>
</feature>
<protein>
    <submittedName>
        <fullName evidence="2">Iron-regulated membrane protein</fullName>
    </submittedName>
</protein>
<comment type="caution">
    <text evidence="2">The sequence shown here is derived from an EMBL/GenBank/DDBJ whole genome shotgun (WGS) entry which is preliminary data.</text>
</comment>
<keyword evidence="1" id="KW-0812">Transmembrane</keyword>
<feature type="transmembrane region" description="Helical" evidence="1">
    <location>
        <begin position="458"/>
        <end position="477"/>
    </location>
</feature>
<keyword evidence="3" id="KW-1185">Reference proteome</keyword>
<keyword evidence="1" id="KW-1133">Transmembrane helix</keyword>
<feature type="transmembrane region" description="Helical" evidence="1">
    <location>
        <begin position="12"/>
        <end position="36"/>
    </location>
</feature>
<dbReference type="EMBL" id="JOKM01000112">
    <property type="protein sequence ID" value="KGB20835.1"/>
    <property type="molecule type" value="Genomic_DNA"/>
</dbReference>
<accession>A0A094YFP3</accession>